<dbReference type="Proteomes" id="UP000011715">
    <property type="component" value="Unassembled WGS sequence"/>
</dbReference>
<reference evidence="2" key="4">
    <citation type="journal article" date="2015" name="G3 (Bethesda)">
        <title>Genome sequences of three phytopathogenic species of the Magnaporthaceae family of fungi.</title>
        <authorList>
            <person name="Okagaki L.H."/>
            <person name="Nunes C.C."/>
            <person name="Sailsbery J."/>
            <person name="Clay B."/>
            <person name="Brown D."/>
            <person name="John T."/>
            <person name="Oh Y."/>
            <person name="Young N."/>
            <person name="Fitzgerald M."/>
            <person name="Haas B.J."/>
            <person name="Zeng Q."/>
            <person name="Young S."/>
            <person name="Adiconis X."/>
            <person name="Fan L."/>
            <person name="Levin J.Z."/>
            <person name="Mitchell T.K."/>
            <person name="Okubara P.A."/>
            <person name="Farman M.L."/>
            <person name="Kohn L.M."/>
            <person name="Birren B."/>
            <person name="Ma L.-J."/>
            <person name="Dean R.A."/>
        </authorList>
    </citation>
    <scope>NUCLEOTIDE SEQUENCE</scope>
    <source>
        <strain evidence="2">ATCC 64411 / 73-15</strain>
    </source>
</reference>
<reference evidence="2" key="5">
    <citation type="submission" date="2015-06" db="UniProtKB">
        <authorList>
            <consortium name="EnsemblFungi"/>
        </authorList>
    </citation>
    <scope>IDENTIFICATION</scope>
    <source>
        <strain evidence="2">ATCC 64411</strain>
    </source>
</reference>
<sequence length="275" mass="29825">MAPTRPAPTYHRAPYWSIPPPPQGPLQLGVAIADLANPIPLNPPPNQLAIPQADVHTTTQQGFRETTSTISSGGWDVWAKLIGLLLPAPLAYGFASERQEEEVLCIDAVDTSLFFPTPELVRRAVDLPAIRTFLESTRFRKPVYLITGLKVARGASEAVVRSRTRSANAGLGGGGALPGPAQTQLQMQVRSLGQSSFESSSDFVLGYRLAKVKVKRSGGVASLPHNQGARFYDDSEEEDALELEVEEDFMPRATEGGEIIRVEEVAGLEPAWWVL</sequence>
<gene>
    <name evidence="1" type="ORF">MAPG_04315</name>
</gene>
<dbReference type="EMBL" id="ADBL01001020">
    <property type="status" value="NOT_ANNOTATED_CDS"/>
    <property type="molecule type" value="Genomic_DNA"/>
</dbReference>
<keyword evidence="3" id="KW-1185">Reference proteome</keyword>
<reference evidence="3" key="1">
    <citation type="submission" date="2010-05" db="EMBL/GenBank/DDBJ databases">
        <title>The genome sequence of Magnaporthe poae strain ATCC 64411.</title>
        <authorList>
            <person name="Ma L.-J."/>
            <person name="Dead R."/>
            <person name="Young S."/>
            <person name="Zeng Q."/>
            <person name="Koehrsen M."/>
            <person name="Alvarado L."/>
            <person name="Berlin A."/>
            <person name="Chapman S.B."/>
            <person name="Chen Z."/>
            <person name="Freedman E."/>
            <person name="Gellesch M."/>
            <person name="Goldberg J."/>
            <person name="Griggs A."/>
            <person name="Gujja S."/>
            <person name="Heilman E.R."/>
            <person name="Heiman D."/>
            <person name="Hepburn T."/>
            <person name="Howarth C."/>
            <person name="Jen D."/>
            <person name="Larson L."/>
            <person name="Mehta T."/>
            <person name="Neiman D."/>
            <person name="Pearson M."/>
            <person name="Roberts A."/>
            <person name="Saif S."/>
            <person name="Shea T."/>
            <person name="Shenoy N."/>
            <person name="Sisk P."/>
            <person name="Stolte C."/>
            <person name="Sykes S."/>
            <person name="Walk T."/>
            <person name="White J."/>
            <person name="Yandava C."/>
            <person name="Haas B."/>
            <person name="Nusbaum C."/>
            <person name="Birren B."/>
        </authorList>
    </citation>
    <scope>NUCLEOTIDE SEQUENCE [LARGE SCALE GENOMIC DNA]</scope>
    <source>
        <strain evidence="3">ATCC 64411 / 73-15</strain>
    </source>
</reference>
<evidence type="ECO:0000313" key="1">
    <source>
        <dbReference type="EMBL" id="KLU85287.1"/>
    </source>
</evidence>
<reference evidence="1" key="3">
    <citation type="submission" date="2011-03" db="EMBL/GenBank/DDBJ databases">
        <title>Annotation of Magnaporthe poae ATCC 64411.</title>
        <authorList>
            <person name="Ma L.-J."/>
            <person name="Dead R."/>
            <person name="Young S.K."/>
            <person name="Zeng Q."/>
            <person name="Gargeya S."/>
            <person name="Fitzgerald M."/>
            <person name="Haas B."/>
            <person name="Abouelleil A."/>
            <person name="Alvarado L."/>
            <person name="Arachchi H.M."/>
            <person name="Berlin A."/>
            <person name="Brown A."/>
            <person name="Chapman S.B."/>
            <person name="Chen Z."/>
            <person name="Dunbar C."/>
            <person name="Freedman E."/>
            <person name="Gearin G."/>
            <person name="Gellesch M."/>
            <person name="Goldberg J."/>
            <person name="Griggs A."/>
            <person name="Gujja S."/>
            <person name="Heiman D."/>
            <person name="Howarth C."/>
            <person name="Larson L."/>
            <person name="Lui A."/>
            <person name="MacDonald P.J.P."/>
            <person name="Mehta T."/>
            <person name="Montmayeur A."/>
            <person name="Murphy C."/>
            <person name="Neiman D."/>
            <person name="Pearson M."/>
            <person name="Priest M."/>
            <person name="Roberts A."/>
            <person name="Saif S."/>
            <person name="Shea T."/>
            <person name="Shenoy N."/>
            <person name="Sisk P."/>
            <person name="Stolte C."/>
            <person name="Sykes S."/>
            <person name="Yandava C."/>
            <person name="Wortman J."/>
            <person name="Nusbaum C."/>
            <person name="Birren B."/>
        </authorList>
    </citation>
    <scope>NUCLEOTIDE SEQUENCE</scope>
    <source>
        <strain evidence="1">ATCC 64411</strain>
    </source>
</reference>
<dbReference type="eggNOG" id="ENOG502TCPW">
    <property type="taxonomic scope" value="Eukaryota"/>
</dbReference>
<reference evidence="1" key="2">
    <citation type="submission" date="2010-05" db="EMBL/GenBank/DDBJ databases">
        <title>The Genome Sequence of Magnaporthe poae strain ATCC 64411.</title>
        <authorList>
            <consortium name="The Broad Institute Genome Sequencing Platform"/>
            <consortium name="Broad Institute Genome Sequencing Center for Infectious Disease"/>
            <person name="Ma L.-J."/>
            <person name="Dead R."/>
            <person name="Young S."/>
            <person name="Zeng Q."/>
            <person name="Koehrsen M."/>
            <person name="Alvarado L."/>
            <person name="Berlin A."/>
            <person name="Chapman S.B."/>
            <person name="Chen Z."/>
            <person name="Freedman E."/>
            <person name="Gellesch M."/>
            <person name="Goldberg J."/>
            <person name="Griggs A."/>
            <person name="Gujja S."/>
            <person name="Heilman E.R."/>
            <person name="Heiman D."/>
            <person name="Hepburn T."/>
            <person name="Howarth C."/>
            <person name="Jen D."/>
            <person name="Larson L."/>
            <person name="Mehta T."/>
            <person name="Neiman D."/>
            <person name="Pearson M."/>
            <person name="Roberts A."/>
            <person name="Saif S."/>
            <person name="Shea T."/>
            <person name="Shenoy N."/>
            <person name="Sisk P."/>
            <person name="Stolte C."/>
            <person name="Sykes S."/>
            <person name="Walk T."/>
            <person name="White J."/>
            <person name="Yandava C."/>
            <person name="Haas B."/>
            <person name="Nusbaum C."/>
            <person name="Birren B."/>
        </authorList>
    </citation>
    <scope>NUCLEOTIDE SEQUENCE</scope>
    <source>
        <strain evidence="1">ATCC 64411</strain>
    </source>
</reference>
<organism evidence="2 3">
    <name type="scientific">Magnaporthiopsis poae (strain ATCC 64411 / 73-15)</name>
    <name type="common">Kentucky bluegrass fungus</name>
    <name type="synonym">Magnaporthe poae</name>
    <dbReference type="NCBI Taxonomy" id="644358"/>
    <lineage>
        <taxon>Eukaryota</taxon>
        <taxon>Fungi</taxon>
        <taxon>Dikarya</taxon>
        <taxon>Ascomycota</taxon>
        <taxon>Pezizomycotina</taxon>
        <taxon>Sordariomycetes</taxon>
        <taxon>Sordariomycetidae</taxon>
        <taxon>Magnaporthales</taxon>
        <taxon>Magnaporthaceae</taxon>
        <taxon>Magnaporthiopsis</taxon>
    </lineage>
</organism>
<accession>A0A0C4DWD9</accession>
<dbReference type="EnsemblFungi" id="MAPG_04315T0">
    <property type="protein sequence ID" value="MAPG_04315T0"/>
    <property type="gene ID" value="MAPG_04315"/>
</dbReference>
<dbReference type="AlphaFoldDB" id="A0A0C4DWD9"/>
<dbReference type="OMA" id="YGFASER"/>
<dbReference type="EMBL" id="GL876968">
    <property type="protein sequence ID" value="KLU85287.1"/>
    <property type="molecule type" value="Genomic_DNA"/>
</dbReference>
<evidence type="ECO:0000313" key="2">
    <source>
        <dbReference type="EnsemblFungi" id="MAPG_04315T0"/>
    </source>
</evidence>
<dbReference type="STRING" id="644358.A0A0C4DWD9"/>
<dbReference type="VEuPathDB" id="FungiDB:MAPG_04315"/>
<evidence type="ECO:0000313" key="3">
    <source>
        <dbReference type="Proteomes" id="UP000011715"/>
    </source>
</evidence>
<proteinExistence type="predicted"/>
<protein>
    <submittedName>
        <fullName evidence="1 2">Uncharacterized protein</fullName>
    </submittedName>
</protein>
<dbReference type="OrthoDB" id="4500473at2759"/>
<name>A0A0C4DWD9_MAGP6</name>